<gene>
    <name evidence="1" type="ORF">LTSEALA_2976</name>
</gene>
<dbReference type="PATRIC" id="fig|913241.3.peg.2256"/>
<dbReference type="Proteomes" id="UP000004642">
    <property type="component" value="Unassembled WGS sequence"/>
</dbReference>
<dbReference type="AlphaFoldDB" id="G5LQA8"/>
<dbReference type="InterPro" id="IPR003615">
    <property type="entry name" value="HNH_nuc"/>
</dbReference>
<sequence>MAFMNLGLLKTLNATSGAFSIVTNREATGDRSITLDRYEKEVMAEKYDLTRIVRKGSYIEETRSVRLKFITFTDYQLNNFEYNDIPIVYPKESGNEIRLYMQGRLRFQGNTNDVFLIFNRQENDVPIIGFLSPLQWNQLLRQAEKNFILYEQDHDDDVYLKNIVLQQAGQAVPFSSYRFQRNDSLALQALENANFKCEYNPHHTTFISPITQKSFMEAHHLIPLAFQRNYTHSLDNIGNIYSLCPICHKAIHYGDSQTKRIILEKLYYSRKVFFENQLGTGKVFFENQLEVRD</sequence>
<dbReference type="CDD" id="cd00085">
    <property type="entry name" value="HNHc"/>
    <property type="match status" value="1"/>
</dbReference>
<organism evidence="1 2">
    <name type="scientific">Salmonella enterica subsp. enterica serovar Alachua str. R6-377</name>
    <dbReference type="NCBI Taxonomy" id="913241"/>
    <lineage>
        <taxon>Bacteria</taxon>
        <taxon>Pseudomonadati</taxon>
        <taxon>Pseudomonadota</taxon>
        <taxon>Gammaproteobacteria</taxon>
        <taxon>Enterobacterales</taxon>
        <taxon>Enterobacteriaceae</taxon>
        <taxon>Salmonella</taxon>
    </lineage>
</organism>
<name>G5LQA8_SALET</name>
<evidence type="ECO:0000313" key="2">
    <source>
        <dbReference type="Proteomes" id="UP000004642"/>
    </source>
</evidence>
<comment type="caution">
    <text evidence="1">The sequence shown here is derived from an EMBL/GenBank/DDBJ whole genome shotgun (WGS) entry which is preliminary data.</text>
</comment>
<proteinExistence type="predicted"/>
<reference evidence="1 2" key="1">
    <citation type="journal article" date="2011" name="BMC Genomics">
        <title>Genome sequencing reveals diversification of virulence factor content and possible host adaptation in distinct subpopulations of Salmonella enterica.</title>
        <authorList>
            <person name="den Bakker H.C."/>
            <person name="Moreno Switt A.I."/>
            <person name="Govoni G."/>
            <person name="Cummings C.A."/>
            <person name="Ranieri M.L."/>
            <person name="Degoricija L."/>
            <person name="Hoelzer K."/>
            <person name="Rodriguez-Rivera L.D."/>
            <person name="Brown S."/>
            <person name="Bolchacova E."/>
            <person name="Furtado M.R."/>
            <person name="Wiedmann M."/>
        </authorList>
    </citation>
    <scope>NUCLEOTIDE SEQUENCE [LARGE SCALE GENOMIC DNA]</scope>
    <source>
        <strain evidence="1 2">R6-377</strain>
    </source>
</reference>
<protein>
    <submittedName>
        <fullName evidence="1">5-methylcytosine-specific restriction enzyme A</fullName>
    </submittedName>
</protein>
<dbReference type="EMBL" id="AFCJ01001267">
    <property type="protein sequence ID" value="EHC37670.1"/>
    <property type="molecule type" value="Genomic_DNA"/>
</dbReference>
<evidence type="ECO:0000313" key="1">
    <source>
        <dbReference type="EMBL" id="EHC37670.1"/>
    </source>
</evidence>
<accession>G5LQA8</accession>